<accession>A0A090KFA1</accession>
<dbReference type="PANTHER" id="PTHR12788:SF10">
    <property type="entry name" value="PROTEIN-TYROSINE SULFOTRANSFERASE"/>
    <property type="match status" value="1"/>
</dbReference>
<evidence type="ECO:0000256" key="1">
    <source>
        <dbReference type="ARBA" id="ARBA00022679"/>
    </source>
</evidence>
<organism evidence="2 3">
    <name type="scientific">Aliivibrio wodanis</name>
    <dbReference type="NCBI Taxonomy" id="80852"/>
    <lineage>
        <taxon>Bacteria</taxon>
        <taxon>Pseudomonadati</taxon>
        <taxon>Pseudomonadota</taxon>
        <taxon>Gammaproteobacteria</taxon>
        <taxon>Vibrionales</taxon>
        <taxon>Vibrionaceae</taxon>
        <taxon>Aliivibrio</taxon>
    </lineage>
</organism>
<dbReference type="EMBL" id="LN554846">
    <property type="protein sequence ID" value="CED70299.1"/>
    <property type="molecule type" value="Genomic_DNA"/>
</dbReference>
<dbReference type="GO" id="GO:0008476">
    <property type="term" value="F:protein-tyrosine sulfotransferase activity"/>
    <property type="evidence" value="ECO:0007669"/>
    <property type="project" value="InterPro"/>
</dbReference>
<dbReference type="HOGENOM" id="CLU_046916_1_2_6"/>
<evidence type="ECO:0000313" key="2">
    <source>
        <dbReference type="EMBL" id="CED70299.1"/>
    </source>
</evidence>
<keyword evidence="3" id="KW-1185">Reference proteome</keyword>
<reference evidence="3" key="1">
    <citation type="submission" date="2014-09" db="EMBL/GenBank/DDBJ databases">
        <authorList>
            <person name="Hjerde E."/>
        </authorList>
    </citation>
    <scope>NUCLEOTIDE SEQUENCE [LARGE SCALE GENOMIC DNA]</scope>
    <source>
        <strain evidence="3">06/09/139</strain>
    </source>
</reference>
<name>A0A090KFA1_9GAMM</name>
<sequence>MNRFFIIGSPRSGTTLFRLMLNKHKQLIVPPEAGFLTWLYDSYKNYNSDMLECFIDELSETKKFDSWNIDTQSLKIYIKKSTPENYKELIDLVYRFYAKSVLIKNFTIMGDKNNFFLNEIEKIDEIYPDCKFIHIVRDGRSVAVSYQGLANKKLNSKNAPQLSNCIHDIAKVWKTDIAKIETSFKAIDKDRVLCIRFEDLILETETTLEKVVDFLGIEYDSEMLDYYLTTESEGLEPKEFLEWKEKNSKPLLPEEAYKYKLLNANDRAVFESICNDELKLFSYINN</sequence>
<dbReference type="InterPro" id="IPR026634">
    <property type="entry name" value="TPST-like"/>
</dbReference>
<dbReference type="InterPro" id="IPR027417">
    <property type="entry name" value="P-loop_NTPase"/>
</dbReference>
<dbReference type="Proteomes" id="UP000032427">
    <property type="component" value="Chromosome 1"/>
</dbReference>
<dbReference type="Pfam" id="PF13469">
    <property type="entry name" value="Sulfotransfer_3"/>
    <property type="match status" value="1"/>
</dbReference>
<dbReference type="PANTHER" id="PTHR12788">
    <property type="entry name" value="PROTEIN-TYROSINE SULFOTRANSFERASE 2"/>
    <property type="match status" value="1"/>
</dbReference>
<dbReference type="Gene3D" id="3.40.50.300">
    <property type="entry name" value="P-loop containing nucleotide triphosphate hydrolases"/>
    <property type="match status" value="1"/>
</dbReference>
<dbReference type="STRING" id="80852.AWOD_I_0204"/>
<keyword evidence="1 2" id="KW-0808">Transferase</keyword>
<dbReference type="SUPFAM" id="SSF52540">
    <property type="entry name" value="P-loop containing nucleoside triphosphate hydrolases"/>
    <property type="match status" value="1"/>
</dbReference>
<gene>
    <name evidence="2" type="ORF">AWOD_I_0204</name>
</gene>
<evidence type="ECO:0000313" key="3">
    <source>
        <dbReference type="Proteomes" id="UP000032427"/>
    </source>
</evidence>
<dbReference type="GeneID" id="28539734"/>
<dbReference type="AlphaFoldDB" id="A0A090KFA1"/>
<dbReference type="PATRIC" id="fig|80852.17.peg.210"/>
<dbReference type="OrthoDB" id="9815894at2"/>
<protein>
    <submittedName>
        <fullName evidence="2">Putative sulfotransferase</fullName>
    </submittedName>
</protein>
<proteinExistence type="predicted"/>
<dbReference type="KEGG" id="awd:AWOD_I_0204"/>